<feature type="transmembrane region" description="Helical" evidence="1">
    <location>
        <begin position="201"/>
        <end position="221"/>
    </location>
</feature>
<protein>
    <recommendedName>
        <fullName evidence="5">Nucleoporin-interacting protein</fullName>
    </recommendedName>
</protein>
<feature type="transmembrane region" description="Helical" evidence="1">
    <location>
        <begin position="267"/>
        <end position="288"/>
    </location>
</feature>
<proteinExistence type="predicted"/>
<evidence type="ECO:0000256" key="1">
    <source>
        <dbReference type="SAM" id="Phobius"/>
    </source>
</evidence>
<sequence>MKLAGFKRGFLMALSMVTIITVSASQLYFLNPFASTWDQVDFSLAVIRFDLMAMQPHFPGYPFFILGGKILYPFLENPAVALTMFNILAYASSLFPIYRLFRKLLPVHFSWLATAIIFSQTYIVIMVNQPMSEGAALAVLWWYVWSLTLAMERHNSSFILLPLGILSIMLGIRLSYLPFALGILFLFYWKWKNGLLTLKEAGYYALFGLVFQACWVVALIISEGSLTGFIKLSLAFTSGHFTDWGGAVETSEISFLKRCSIFLWDNILWTGIAAKEYIIAVIYLCLFIRIGVSSRPKIEYEARKPFVNLIYLLFFSYFLWALLAQNIEKPRHILPLAALLIFYLCFQLFAKRIPWFITVMAVILLGFQTVKSVELLKAEAAEQPAVYQMNAYIEKMNEPVILYTWEETRVLQYLHAPYTHKRINTYQLFQMETKYYQGRTVLLTDKVVKGFVSQGGSVKGKIKKLKSFKSRELYDPVYNEITLYKWIDH</sequence>
<feature type="transmembrane region" description="Helical" evidence="1">
    <location>
        <begin position="333"/>
        <end position="350"/>
    </location>
</feature>
<dbReference type="EMBL" id="JAGYPE020000053">
    <property type="protein sequence ID" value="MCH6268302.1"/>
    <property type="molecule type" value="Genomic_DNA"/>
</dbReference>
<feature type="transmembrane region" description="Helical" evidence="1">
    <location>
        <begin position="309"/>
        <end position="327"/>
    </location>
</feature>
<dbReference type="AlphaFoldDB" id="A0A942SW31"/>
<evidence type="ECO:0000313" key="2">
    <source>
        <dbReference type="EMBL" id="MBS4181249.1"/>
    </source>
</evidence>
<organism evidence="2">
    <name type="scientific">Neobacillus citreus</name>
    <dbReference type="NCBI Taxonomy" id="2833578"/>
    <lineage>
        <taxon>Bacteria</taxon>
        <taxon>Bacillati</taxon>
        <taxon>Bacillota</taxon>
        <taxon>Bacilli</taxon>
        <taxon>Bacillales</taxon>
        <taxon>Bacillaceae</taxon>
        <taxon>Neobacillus</taxon>
    </lineage>
</organism>
<feature type="transmembrane region" description="Helical" evidence="1">
    <location>
        <begin position="109"/>
        <end position="128"/>
    </location>
</feature>
<keyword evidence="1" id="KW-0472">Membrane</keyword>
<keyword evidence="1" id="KW-0812">Transmembrane</keyword>
<reference evidence="2" key="1">
    <citation type="submission" date="2021-05" db="EMBL/GenBank/DDBJ databases">
        <title>Novel Bacillus species.</title>
        <authorList>
            <person name="Liu G."/>
        </authorList>
    </citation>
    <scope>NUCLEOTIDE SEQUENCE</scope>
    <source>
        <strain evidence="2 4">FJAT-50051</strain>
    </source>
</reference>
<keyword evidence="1" id="KW-1133">Transmembrane helix</keyword>
<evidence type="ECO:0008006" key="5">
    <source>
        <dbReference type="Google" id="ProtNLM"/>
    </source>
</evidence>
<evidence type="ECO:0000313" key="4">
    <source>
        <dbReference type="Proteomes" id="UP000677265"/>
    </source>
</evidence>
<accession>A0A942SW31</accession>
<evidence type="ECO:0000313" key="3">
    <source>
        <dbReference type="EMBL" id="MCH6268302.1"/>
    </source>
</evidence>
<dbReference type="EMBL" id="JAGYPE010000001">
    <property type="protein sequence ID" value="MBS4181249.1"/>
    <property type="molecule type" value="Genomic_DNA"/>
</dbReference>
<name>A0A942SW31_9BACI</name>
<dbReference type="Proteomes" id="UP000677265">
    <property type="component" value="Unassembled WGS sequence"/>
</dbReference>
<feature type="transmembrane region" description="Helical" evidence="1">
    <location>
        <begin position="158"/>
        <end position="189"/>
    </location>
</feature>
<feature type="transmembrane region" description="Helical" evidence="1">
    <location>
        <begin position="79"/>
        <end position="97"/>
    </location>
</feature>
<comment type="caution">
    <text evidence="2">The sequence shown here is derived from an EMBL/GenBank/DDBJ whole genome shotgun (WGS) entry which is preliminary data.</text>
</comment>
<keyword evidence="4" id="KW-1185">Reference proteome</keyword>
<gene>
    <name evidence="3" type="ORF">KHB02_022475</name>
    <name evidence="2" type="ORF">KHB02_07520</name>
</gene>
<dbReference type="RefSeq" id="WP_213141109.1">
    <property type="nucleotide sequence ID" value="NZ_JAGYPE020000053.1"/>
</dbReference>